<accession>A0A0A9G5G3</accession>
<reference evidence="2" key="1">
    <citation type="submission" date="2014-09" db="EMBL/GenBank/DDBJ databases">
        <authorList>
            <person name="Magalhaes I.L.F."/>
            <person name="Oliveira U."/>
            <person name="Santos F.R."/>
            <person name="Vidigal T.H.D.A."/>
            <person name="Brescovit A.D."/>
            <person name="Santos A.J."/>
        </authorList>
    </citation>
    <scope>NUCLEOTIDE SEQUENCE</scope>
    <source>
        <tissue evidence="2">Shoot tissue taken approximately 20 cm above the soil surface</tissue>
    </source>
</reference>
<protein>
    <submittedName>
        <fullName evidence="2">Uncharacterized protein</fullName>
    </submittedName>
</protein>
<evidence type="ECO:0000256" key="1">
    <source>
        <dbReference type="SAM" id="MobiDB-lite"/>
    </source>
</evidence>
<evidence type="ECO:0000313" key="2">
    <source>
        <dbReference type="EMBL" id="JAE15903.1"/>
    </source>
</evidence>
<feature type="region of interest" description="Disordered" evidence="1">
    <location>
        <begin position="1"/>
        <end position="35"/>
    </location>
</feature>
<proteinExistence type="predicted"/>
<dbReference type="AlphaFoldDB" id="A0A0A9G5G3"/>
<organism evidence="2">
    <name type="scientific">Arundo donax</name>
    <name type="common">Giant reed</name>
    <name type="synonym">Donax arundinaceus</name>
    <dbReference type="NCBI Taxonomy" id="35708"/>
    <lineage>
        <taxon>Eukaryota</taxon>
        <taxon>Viridiplantae</taxon>
        <taxon>Streptophyta</taxon>
        <taxon>Embryophyta</taxon>
        <taxon>Tracheophyta</taxon>
        <taxon>Spermatophyta</taxon>
        <taxon>Magnoliopsida</taxon>
        <taxon>Liliopsida</taxon>
        <taxon>Poales</taxon>
        <taxon>Poaceae</taxon>
        <taxon>PACMAD clade</taxon>
        <taxon>Arundinoideae</taxon>
        <taxon>Arundineae</taxon>
        <taxon>Arundo</taxon>
    </lineage>
</organism>
<sequence length="51" mass="6173">MLRSTGWNEDDDHGEEEQVREWLKNKRTGASSRNWKDDRQGSVLLQWWVEI</sequence>
<reference evidence="2" key="2">
    <citation type="journal article" date="2015" name="Data Brief">
        <title>Shoot transcriptome of the giant reed, Arundo donax.</title>
        <authorList>
            <person name="Barrero R.A."/>
            <person name="Guerrero F.D."/>
            <person name="Moolhuijzen P."/>
            <person name="Goolsby J.A."/>
            <person name="Tidwell J."/>
            <person name="Bellgard S.E."/>
            <person name="Bellgard M.I."/>
        </authorList>
    </citation>
    <scope>NUCLEOTIDE SEQUENCE</scope>
    <source>
        <tissue evidence="2">Shoot tissue taken approximately 20 cm above the soil surface</tissue>
    </source>
</reference>
<name>A0A0A9G5G3_ARUDO</name>
<dbReference type="EMBL" id="GBRH01181993">
    <property type="protein sequence ID" value="JAE15903.1"/>
    <property type="molecule type" value="Transcribed_RNA"/>
</dbReference>